<feature type="compositionally biased region" description="Basic and acidic residues" evidence="1">
    <location>
        <begin position="128"/>
        <end position="144"/>
    </location>
</feature>
<feature type="region of interest" description="Disordered" evidence="1">
    <location>
        <begin position="128"/>
        <end position="181"/>
    </location>
</feature>
<proteinExistence type="predicted"/>
<evidence type="ECO:0000256" key="1">
    <source>
        <dbReference type="SAM" id="MobiDB-lite"/>
    </source>
</evidence>
<organism evidence="2 3">
    <name type="scientific">Orchesella dallaii</name>
    <dbReference type="NCBI Taxonomy" id="48710"/>
    <lineage>
        <taxon>Eukaryota</taxon>
        <taxon>Metazoa</taxon>
        <taxon>Ecdysozoa</taxon>
        <taxon>Arthropoda</taxon>
        <taxon>Hexapoda</taxon>
        <taxon>Collembola</taxon>
        <taxon>Entomobryomorpha</taxon>
        <taxon>Entomobryoidea</taxon>
        <taxon>Orchesellidae</taxon>
        <taxon>Orchesellinae</taxon>
        <taxon>Orchesella</taxon>
    </lineage>
</organism>
<feature type="compositionally biased region" description="Polar residues" evidence="1">
    <location>
        <begin position="148"/>
        <end position="167"/>
    </location>
</feature>
<comment type="caution">
    <text evidence="2">The sequence shown here is derived from an EMBL/GenBank/DDBJ whole genome shotgun (WGS) entry which is preliminary data.</text>
</comment>
<reference evidence="2 3" key="1">
    <citation type="submission" date="2024-08" db="EMBL/GenBank/DDBJ databases">
        <authorList>
            <person name="Cucini C."/>
            <person name="Frati F."/>
        </authorList>
    </citation>
    <scope>NUCLEOTIDE SEQUENCE [LARGE SCALE GENOMIC DNA]</scope>
</reference>
<accession>A0ABP1R8S4</accession>
<evidence type="ECO:0000313" key="2">
    <source>
        <dbReference type="EMBL" id="CAL8119563.1"/>
    </source>
</evidence>
<evidence type="ECO:0000313" key="3">
    <source>
        <dbReference type="Proteomes" id="UP001642540"/>
    </source>
</evidence>
<gene>
    <name evidence="2" type="ORF">ODALV1_LOCUS18611</name>
</gene>
<keyword evidence="3" id="KW-1185">Reference proteome</keyword>
<sequence length="216" mass="25675">MDNCPQSTSGMGRQGTFTLVRNYNSMNIYNTRDDNHRQTLRILEKDNRYYEGDQYFYICDNNGLIIPFRAFHRLTFFLSKTFAFLEGIRKQKSRDEWKQRMRAEEDAHKRLEAFENRKQIRQQKLAKEIQKREHERKNRIKEEAEVGNQANGTNCADTSQEQAQNVEQNREEADVDNPVALPAPILRRPRRASVIPRRRISMRLHAPRTRSGHKRI</sequence>
<name>A0ABP1R8S4_9HEXA</name>
<dbReference type="Proteomes" id="UP001642540">
    <property type="component" value="Unassembled WGS sequence"/>
</dbReference>
<dbReference type="EMBL" id="CAXLJM020000061">
    <property type="protein sequence ID" value="CAL8119563.1"/>
    <property type="molecule type" value="Genomic_DNA"/>
</dbReference>
<protein>
    <submittedName>
        <fullName evidence="2">Uncharacterized protein</fullName>
    </submittedName>
</protein>